<proteinExistence type="predicted"/>
<comment type="caution">
    <text evidence="2">The sequence shown here is derived from an EMBL/GenBank/DDBJ whole genome shotgun (WGS) entry which is preliminary data.</text>
</comment>
<feature type="region of interest" description="Disordered" evidence="1">
    <location>
        <begin position="1"/>
        <end position="27"/>
    </location>
</feature>
<evidence type="ECO:0000256" key="1">
    <source>
        <dbReference type="SAM" id="MobiDB-lite"/>
    </source>
</evidence>
<keyword evidence="3" id="KW-1185">Reference proteome</keyword>
<organism evidence="2 3">
    <name type="scientific">Eumeta variegata</name>
    <name type="common">Bagworm moth</name>
    <name type="synonym">Eumeta japonica</name>
    <dbReference type="NCBI Taxonomy" id="151549"/>
    <lineage>
        <taxon>Eukaryota</taxon>
        <taxon>Metazoa</taxon>
        <taxon>Ecdysozoa</taxon>
        <taxon>Arthropoda</taxon>
        <taxon>Hexapoda</taxon>
        <taxon>Insecta</taxon>
        <taxon>Pterygota</taxon>
        <taxon>Neoptera</taxon>
        <taxon>Endopterygota</taxon>
        <taxon>Lepidoptera</taxon>
        <taxon>Glossata</taxon>
        <taxon>Ditrysia</taxon>
        <taxon>Tineoidea</taxon>
        <taxon>Psychidae</taxon>
        <taxon>Oiketicinae</taxon>
        <taxon>Eumeta</taxon>
    </lineage>
</organism>
<reference evidence="2 3" key="1">
    <citation type="journal article" date="2019" name="Commun. Biol.">
        <title>The bagworm genome reveals a unique fibroin gene that provides high tensile strength.</title>
        <authorList>
            <person name="Kono N."/>
            <person name="Nakamura H."/>
            <person name="Ohtoshi R."/>
            <person name="Tomita M."/>
            <person name="Numata K."/>
            <person name="Arakawa K."/>
        </authorList>
    </citation>
    <scope>NUCLEOTIDE SEQUENCE [LARGE SCALE GENOMIC DNA]</scope>
</reference>
<evidence type="ECO:0000313" key="2">
    <source>
        <dbReference type="EMBL" id="GBP90036.1"/>
    </source>
</evidence>
<dbReference type="EMBL" id="BGZK01002050">
    <property type="protein sequence ID" value="GBP90036.1"/>
    <property type="molecule type" value="Genomic_DNA"/>
</dbReference>
<accession>A0A4C1ZNI4</accession>
<sequence length="101" mass="11171">MESFISDYGFAHSTPHNMPTGEARREVYSRRGGRAATVRAISRYEVNSVRLAWARHRLAIVDTDIYMKRAVGCARRRDEAGDAALVCLGADVSVWESSAAP</sequence>
<dbReference type="AlphaFoldDB" id="A0A4C1ZNI4"/>
<evidence type="ECO:0000313" key="3">
    <source>
        <dbReference type="Proteomes" id="UP000299102"/>
    </source>
</evidence>
<name>A0A4C1ZNI4_EUMVA</name>
<dbReference type="Proteomes" id="UP000299102">
    <property type="component" value="Unassembled WGS sequence"/>
</dbReference>
<gene>
    <name evidence="2" type="ORF">EVAR_68376_1</name>
</gene>
<protein>
    <submittedName>
        <fullName evidence="2">Uncharacterized protein</fullName>
    </submittedName>
</protein>